<dbReference type="Proteomes" id="UP001428341">
    <property type="component" value="Unassembled WGS sequence"/>
</dbReference>
<dbReference type="EMBL" id="JBCGBO010000002">
    <property type="protein sequence ID" value="KAK9224101.1"/>
    <property type="molecule type" value="Genomic_DNA"/>
</dbReference>
<protein>
    <submittedName>
        <fullName evidence="2">Uncharacterized protein</fullName>
    </submittedName>
</protein>
<evidence type="ECO:0000313" key="3">
    <source>
        <dbReference type="Proteomes" id="UP001428341"/>
    </source>
</evidence>
<keyword evidence="3" id="KW-1185">Reference proteome</keyword>
<comment type="caution">
    <text evidence="2">The sequence shown here is derived from an EMBL/GenBank/DDBJ whole genome shotgun (WGS) entry which is preliminary data.</text>
</comment>
<dbReference type="PANTHER" id="PTHR33647:SF5">
    <property type="entry name" value="OS01G0793900 PROTEIN"/>
    <property type="match status" value="1"/>
</dbReference>
<gene>
    <name evidence="2" type="ORF">WN944_012550</name>
</gene>
<sequence length="131" mass="14754">MGNCLFCIKRDANASRNMVWDCEEYYWESPGNEATSNDENDINVERKMLLPDGEERGCSSSSPSPSSREVKLKLTRKELEDLVQGMGVRGLSLEEVLAKLINGNAQFQVAYHRSWRPVLQSIPEVNGELSC</sequence>
<reference evidence="2 3" key="1">
    <citation type="submission" date="2024-05" db="EMBL/GenBank/DDBJ databases">
        <title>Haplotype-resolved chromosome-level genome assembly of Huyou (Citrus changshanensis).</title>
        <authorList>
            <person name="Miao C."/>
            <person name="Chen W."/>
            <person name="Wu Y."/>
            <person name="Wang L."/>
            <person name="Zhao S."/>
            <person name="Grierson D."/>
            <person name="Xu C."/>
            <person name="Chen K."/>
        </authorList>
    </citation>
    <scope>NUCLEOTIDE SEQUENCE [LARGE SCALE GENOMIC DNA]</scope>
    <source>
        <strain evidence="2">01-14</strain>
        <tissue evidence="2">Leaf</tissue>
    </source>
</reference>
<proteinExistence type="predicted"/>
<accession>A0AAP0MVE8</accession>
<dbReference type="PANTHER" id="PTHR33647">
    <property type="entry name" value="OS01G0793900 PROTEIN"/>
    <property type="match status" value="1"/>
</dbReference>
<feature type="region of interest" description="Disordered" evidence="1">
    <location>
        <begin position="52"/>
        <end position="71"/>
    </location>
</feature>
<name>A0AAP0MVE8_9ROSI</name>
<evidence type="ECO:0000256" key="1">
    <source>
        <dbReference type="SAM" id="MobiDB-lite"/>
    </source>
</evidence>
<evidence type="ECO:0000313" key="2">
    <source>
        <dbReference type="EMBL" id="KAK9224101.1"/>
    </source>
</evidence>
<dbReference type="AlphaFoldDB" id="A0AAP0MVE8"/>
<organism evidence="2 3">
    <name type="scientific">Citrus x changshan-huyou</name>
    <dbReference type="NCBI Taxonomy" id="2935761"/>
    <lineage>
        <taxon>Eukaryota</taxon>
        <taxon>Viridiplantae</taxon>
        <taxon>Streptophyta</taxon>
        <taxon>Embryophyta</taxon>
        <taxon>Tracheophyta</taxon>
        <taxon>Spermatophyta</taxon>
        <taxon>Magnoliopsida</taxon>
        <taxon>eudicotyledons</taxon>
        <taxon>Gunneridae</taxon>
        <taxon>Pentapetalae</taxon>
        <taxon>rosids</taxon>
        <taxon>malvids</taxon>
        <taxon>Sapindales</taxon>
        <taxon>Rutaceae</taxon>
        <taxon>Aurantioideae</taxon>
        <taxon>Citrus</taxon>
    </lineage>
</organism>